<dbReference type="InterPro" id="IPR014906">
    <property type="entry name" value="PRP4-like"/>
</dbReference>
<feature type="region of interest" description="Disordered" evidence="8">
    <location>
        <begin position="251"/>
        <end position="303"/>
    </location>
</feature>
<dbReference type="PANTHER" id="PTHR13007:SF19">
    <property type="entry name" value="PRE-MRNA-SPLICING FACTOR 18"/>
    <property type="match status" value="1"/>
</dbReference>
<dbReference type="EMBL" id="LHPG02000011">
    <property type="protein sequence ID" value="PRW45582.1"/>
    <property type="molecule type" value="Genomic_DNA"/>
</dbReference>
<sequence>MKLALCALLALCVATCHARQLYAEPADPMNPAALCDPVSNTTIEPPANSVPVFSLLAEGSRNYTCKDGKVDKSWALANISTIWSADGEDYGGLIYYYPDGVAAFDITNATTGELIGSIPLIAPPVTQPAPSPEDLAWARFEVQEVVGDLPVVSYVVRNETVGGAPPAVCDAAPGEYIIVPSTFRLTYYACDLISTRPRSKGAPAARAMDKLKALVAAKRKAAEEEFGGKKYVRRGEIEELRLAKLREEEAAERQAKEARRRGGDSGGEEGSRPASRAGEPHARPDSRAGGSAAPTPAPQELPREEVIRRLRALGEPVTLFGESDEQRFERMLLAEQNVQVEDEARGGGEFENLHIKFKREAEKQKKAGLGKKDKASGRSSALGGDKDGAGRGGEEGPRAGGAGGDQQQQDGGDEQQALAEVDPEQQRLMDAFKAAAEAVKEQSMPVEDRVAKWLRIWMKDWEDDLEARPDDIKTTAGGYQADMRFKETQQYLKPLYARLKNRSLDPTLLAGLVMIVEHCKERNYLAAYEHCKERNYLAAYEIYMGVSVGNAAWPIGVTQVGLHERSAREKIRLGAGTTVAHIMNDEATRKFIQAIKRLMTFCQRRYPTDPSRCVDFDGFSNAGRGAVGGGGDKAALLEALAKGEALAPAPAPAKIDPSSGAVRIPQKWDAKIRSALQAVEQSDAMEHQAEQEAAAARAAERA</sequence>
<evidence type="ECO:0000313" key="12">
    <source>
        <dbReference type="Proteomes" id="UP000239899"/>
    </source>
</evidence>
<dbReference type="Gene3D" id="4.10.280.110">
    <property type="entry name" value="Pre-mRNA processing factor 4 domain"/>
    <property type="match status" value="1"/>
</dbReference>
<dbReference type="STRING" id="3076.A0A2P6TMM5"/>
<keyword evidence="5" id="KW-0747">Spliceosome</keyword>
<comment type="subcellular location">
    <subcellularLocation>
        <location evidence="1">Nucleus</location>
    </subcellularLocation>
</comment>
<feature type="compositionally biased region" description="Low complexity" evidence="8">
    <location>
        <begin position="405"/>
        <end position="417"/>
    </location>
</feature>
<keyword evidence="6" id="KW-0508">mRNA splicing</keyword>
<evidence type="ECO:0000256" key="5">
    <source>
        <dbReference type="ARBA" id="ARBA00022728"/>
    </source>
</evidence>
<feature type="region of interest" description="Disordered" evidence="8">
    <location>
        <begin position="681"/>
        <end position="702"/>
    </location>
</feature>
<dbReference type="InterPro" id="IPR004098">
    <property type="entry name" value="Prp18"/>
</dbReference>
<evidence type="ECO:0000256" key="9">
    <source>
        <dbReference type="SAM" id="SignalP"/>
    </source>
</evidence>
<reference evidence="11 12" key="1">
    <citation type="journal article" date="2018" name="Plant J.">
        <title>Genome sequences of Chlorella sorokiniana UTEX 1602 and Micractinium conductrix SAG 241.80: implications to maltose excretion by a green alga.</title>
        <authorList>
            <person name="Arriola M.B."/>
            <person name="Velmurugan N."/>
            <person name="Zhang Y."/>
            <person name="Plunkett M.H."/>
            <person name="Hondzo H."/>
            <person name="Barney B.M."/>
        </authorList>
    </citation>
    <scope>NUCLEOTIDE SEQUENCE [LARGE SCALE GENOMIC DNA]</scope>
    <source>
        <strain evidence="12">UTEX 1602</strain>
    </source>
</reference>
<dbReference type="OrthoDB" id="10261918at2759"/>
<gene>
    <name evidence="11" type="ORF">C2E21_5774</name>
</gene>
<accession>A0A2P6TMM5</accession>
<dbReference type="SUPFAM" id="SSF158230">
    <property type="entry name" value="PRP4-like"/>
    <property type="match status" value="1"/>
</dbReference>
<evidence type="ECO:0000256" key="1">
    <source>
        <dbReference type="ARBA" id="ARBA00004123"/>
    </source>
</evidence>
<evidence type="ECO:0000256" key="7">
    <source>
        <dbReference type="ARBA" id="ARBA00023242"/>
    </source>
</evidence>
<dbReference type="InterPro" id="IPR039979">
    <property type="entry name" value="PRPF18"/>
</dbReference>
<keyword evidence="4" id="KW-0507">mRNA processing</keyword>
<evidence type="ECO:0000256" key="8">
    <source>
        <dbReference type="SAM" id="MobiDB-lite"/>
    </source>
</evidence>
<evidence type="ECO:0000256" key="3">
    <source>
        <dbReference type="ARBA" id="ARBA00018242"/>
    </source>
</evidence>
<dbReference type="Proteomes" id="UP000239899">
    <property type="component" value="Unassembled WGS sequence"/>
</dbReference>
<feature type="compositionally biased region" description="Low complexity" evidence="8">
    <location>
        <begin position="691"/>
        <end position="702"/>
    </location>
</feature>
<comment type="similarity">
    <text evidence="2">Belongs to the PRP18 family.</text>
</comment>
<feature type="signal peptide" evidence="9">
    <location>
        <begin position="1"/>
        <end position="18"/>
    </location>
</feature>
<dbReference type="Gene3D" id="1.20.940.10">
    <property type="entry name" value="Functional domain of the splicing factor Prp18"/>
    <property type="match status" value="1"/>
</dbReference>
<dbReference type="GO" id="GO:0005682">
    <property type="term" value="C:U5 snRNP"/>
    <property type="evidence" value="ECO:0007669"/>
    <property type="project" value="TreeGrafter"/>
</dbReference>
<feature type="chain" id="PRO_5015149962" description="Pre-mRNA-splicing factor 18" evidence="9">
    <location>
        <begin position="19"/>
        <end position="702"/>
    </location>
</feature>
<organism evidence="11 12">
    <name type="scientific">Chlorella sorokiniana</name>
    <name type="common">Freshwater green alga</name>
    <dbReference type="NCBI Taxonomy" id="3076"/>
    <lineage>
        <taxon>Eukaryota</taxon>
        <taxon>Viridiplantae</taxon>
        <taxon>Chlorophyta</taxon>
        <taxon>core chlorophytes</taxon>
        <taxon>Trebouxiophyceae</taxon>
        <taxon>Chlorellales</taxon>
        <taxon>Chlorellaceae</taxon>
        <taxon>Chlorella clade</taxon>
        <taxon>Chlorella</taxon>
    </lineage>
</organism>
<dbReference type="SUPFAM" id="SSF47938">
    <property type="entry name" value="Functional domain of the splicing factor Prp18"/>
    <property type="match status" value="1"/>
</dbReference>
<dbReference type="Pfam" id="PF02840">
    <property type="entry name" value="Prp18"/>
    <property type="match status" value="1"/>
</dbReference>
<proteinExistence type="inferred from homology"/>
<keyword evidence="9" id="KW-0732">Signal</keyword>
<evidence type="ECO:0000259" key="10">
    <source>
        <dbReference type="SMART" id="SM00500"/>
    </source>
</evidence>
<feature type="domain" description="Pre-mRNA processing factor 4 (PRP4)-like" evidence="10">
    <location>
        <begin position="301"/>
        <end position="350"/>
    </location>
</feature>
<keyword evidence="7" id="KW-0539">Nucleus</keyword>
<dbReference type="PANTHER" id="PTHR13007">
    <property type="entry name" value="PRE-MRNA SPLICING FACTOR-RELATED"/>
    <property type="match status" value="1"/>
</dbReference>
<dbReference type="GO" id="GO:0000350">
    <property type="term" value="P:generation of catalytic spliceosome for second transesterification step"/>
    <property type="evidence" value="ECO:0007669"/>
    <property type="project" value="TreeGrafter"/>
</dbReference>
<feature type="compositionally biased region" description="Basic and acidic residues" evidence="8">
    <location>
        <begin position="363"/>
        <end position="376"/>
    </location>
</feature>
<evidence type="ECO:0000256" key="6">
    <source>
        <dbReference type="ARBA" id="ARBA00023187"/>
    </source>
</evidence>
<dbReference type="GO" id="GO:0071021">
    <property type="term" value="C:U2-type post-spliceosomal complex"/>
    <property type="evidence" value="ECO:0007669"/>
    <property type="project" value="TreeGrafter"/>
</dbReference>
<name>A0A2P6TMM5_CHLSO</name>
<dbReference type="SMART" id="SM00500">
    <property type="entry name" value="SFM"/>
    <property type="match status" value="1"/>
</dbReference>
<dbReference type="AlphaFoldDB" id="A0A2P6TMM5"/>
<feature type="compositionally biased region" description="Basic and acidic residues" evidence="8">
    <location>
        <begin position="251"/>
        <end position="263"/>
    </location>
</feature>
<evidence type="ECO:0000256" key="4">
    <source>
        <dbReference type="ARBA" id="ARBA00022664"/>
    </source>
</evidence>
<protein>
    <recommendedName>
        <fullName evidence="3">Pre-mRNA-splicing factor 18</fullName>
    </recommendedName>
</protein>
<dbReference type="InterPro" id="IPR036285">
    <property type="entry name" value="PRP4-like_sf"/>
</dbReference>
<feature type="compositionally biased region" description="Basic and acidic residues" evidence="8">
    <location>
        <begin position="384"/>
        <end position="397"/>
    </location>
</feature>
<feature type="region of interest" description="Disordered" evidence="8">
    <location>
        <begin position="363"/>
        <end position="417"/>
    </location>
</feature>
<evidence type="ECO:0000256" key="2">
    <source>
        <dbReference type="ARBA" id="ARBA00008137"/>
    </source>
</evidence>
<dbReference type="Pfam" id="PF08799">
    <property type="entry name" value="PRP4"/>
    <property type="match status" value="1"/>
</dbReference>
<keyword evidence="12" id="KW-1185">Reference proteome</keyword>
<evidence type="ECO:0000313" key="11">
    <source>
        <dbReference type="EMBL" id="PRW45582.1"/>
    </source>
</evidence>
<comment type="caution">
    <text evidence="11">The sequence shown here is derived from an EMBL/GenBank/DDBJ whole genome shotgun (WGS) entry which is preliminary data.</text>
</comment>
<dbReference type="GO" id="GO:0046540">
    <property type="term" value="C:U4/U6 x U5 tri-snRNP complex"/>
    <property type="evidence" value="ECO:0007669"/>
    <property type="project" value="TreeGrafter"/>
</dbReference>